<dbReference type="InterPro" id="IPR050879">
    <property type="entry name" value="Acyltransferase_3"/>
</dbReference>
<feature type="transmembrane region" description="Helical" evidence="1">
    <location>
        <begin position="354"/>
        <end position="372"/>
    </location>
</feature>
<feature type="transmembrane region" description="Helical" evidence="1">
    <location>
        <begin position="227"/>
        <end position="243"/>
    </location>
</feature>
<keyword evidence="4" id="KW-0808">Transferase</keyword>
<protein>
    <submittedName>
        <fullName evidence="4">Acyltransferase family protein</fullName>
        <ecNumber evidence="4">2.3.1.-</ecNumber>
    </submittedName>
</protein>
<feature type="transmembrane region" description="Helical" evidence="1">
    <location>
        <begin position="75"/>
        <end position="96"/>
    </location>
</feature>
<gene>
    <name evidence="4" type="ORF">AAGV28_12345</name>
</gene>
<feature type="transmembrane region" description="Helical" evidence="1">
    <location>
        <begin position="288"/>
        <end position="311"/>
    </location>
</feature>
<reference evidence="4 5" key="1">
    <citation type="submission" date="2024-04" db="EMBL/GenBank/DDBJ databases">
        <title>New Clade of Flavobacterium.</title>
        <authorList>
            <person name="Matos L."/>
            <person name="Proenca D.N."/>
            <person name="Fransisco R.M."/>
            <person name="Chung A.P."/>
            <person name="Maccario L."/>
            <person name="Sorensen S.J."/>
            <person name="Morais P.V."/>
        </authorList>
    </citation>
    <scope>NUCLEOTIDE SEQUENCE [LARGE SCALE GENOMIC DNA]</scope>
    <source>
        <strain evidence="4 5">FZUC8N2.13</strain>
    </source>
</reference>
<dbReference type="GO" id="GO:0016746">
    <property type="term" value="F:acyltransferase activity"/>
    <property type="evidence" value="ECO:0007669"/>
    <property type="project" value="UniProtKB-KW"/>
</dbReference>
<dbReference type="EMBL" id="JBCFQL010000013">
    <property type="protein sequence ID" value="MFA9192158.1"/>
    <property type="molecule type" value="Genomic_DNA"/>
</dbReference>
<dbReference type="RefSeq" id="WP_373407115.1">
    <property type="nucleotide sequence ID" value="NZ_JBCFQL010000013.1"/>
</dbReference>
<evidence type="ECO:0000256" key="1">
    <source>
        <dbReference type="SAM" id="Phobius"/>
    </source>
</evidence>
<feature type="transmembrane region" description="Helical" evidence="1">
    <location>
        <begin position="194"/>
        <end position="215"/>
    </location>
</feature>
<keyword evidence="1" id="KW-0812">Transmembrane</keyword>
<evidence type="ECO:0000259" key="2">
    <source>
        <dbReference type="Pfam" id="PF01757"/>
    </source>
</evidence>
<dbReference type="Pfam" id="PF19040">
    <property type="entry name" value="SGNH"/>
    <property type="match status" value="1"/>
</dbReference>
<keyword evidence="1" id="KW-0472">Membrane</keyword>
<name>A0ABV4TDR8_9FLAO</name>
<accession>A0ABV4TDR8</accession>
<keyword evidence="1" id="KW-1133">Transmembrane helix</keyword>
<dbReference type="PANTHER" id="PTHR23028:SF53">
    <property type="entry name" value="ACYL_TRANSF_3 DOMAIN-CONTAINING PROTEIN"/>
    <property type="match status" value="1"/>
</dbReference>
<dbReference type="Proteomes" id="UP001574169">
    <property type="component" value="Unassembled WGS sequence"/>
</dbReference>
<feature type="transmembrane region" description="Helical" evidence="1">
    <location>
        <begin position="169"/>
        <end position="188"/>
    </location>
</feature>
<proteinExistence type="predicted"/>
<evidence type="ECO:0000259" key="3">
    <source>
        <dbReference type="Pfam" id="PF19040"/>
    </source>
</evidence>
<feature type="transmembrane region" description="Helical" evidence="1">
    <location>
        <begin position="12"/>
        <end position="29"/>
    </location>
</feature>
<dbReference type="EC" id="2.3.1.-" evidence="4"/>
<feature type="transmembrane region" description="Helical" evidence="1">
    <location>
        <begin position="35"/>
        <end position="54"/>
    </location>
</feature>
<comment type="caution">
    <text evidence="4">The sequence shown here is derived from an EMBL/GenBank/DDBJ whole genome shotgun (WGS) entry which is preliminary data.</text>
</comment>
<evidence type="ECO:0000313" key="4">
    <source>
        <dbReference type="EMBL" id="MFA9192158.1"/>
    </source>
</evidence>
<feature type="domain" description="SGNH" evidence="3">
    <location>
        <begin position="409"/>
        <end position="625"/>
    </location>
</feature>
<feature type="transmembrane region" description="Helical" evidence="1">
    <location>
        <begin position="317"/>
        <end position="333"/>
    </location>
</feature>
<dbReference type="Pfam" id="PF01757">
    <property type="entry name" value="Acyl_transf_3"/>
    <property type="match status" value="1"/>
</dbReference>
<dbReference type="InterPro" id="IPR002656">
    <property type="entry name" value="Acyl_transf_3_dom"/>
</dbReference>
<keyword evidence="4" id="KW-0012">Acyltransferase</keyword>
<feature type="domain" description="Acyltransferase 3" evidence="2">
    <location>
        <begin position="10"/>
        <end position="335"/>
    </location>
</feature>
<organism evidence="4 5">
    <name type="scientific">Flavobacterium zubiriense</name>
    <dbReference type="NCBI Taxonomy" id="3138075"/>
    <lineage>
        <taxon>Bacteria</taxon>
        <taxon>Pseudomonadati</taxon>
        <taxon>Bacteroidota</taxon>
        <taxon>Flavobacteriia</taxon>
        <taxon>Flavobacteriales</taxon>
        <taxon>Flavobacteriaceae</taxon>
        <taxon>Flavobacterium</taxon>
    </lineage>
</organism>
<evidence type="ECO:0000313" key="5">
    <source>
        <dbReference type="Proteomes" id="UP001574169"/>
    </source>
</evidence>
<sequence length="637" mass="72541">MSSKPTYRPDIDGLRAIAILLVIIFHAGFSLFPGGFIGVDVFFVISGFLITSIIEKEIKENSFSFKNFYLRRIRRIVPVLVFIMLIITIPAYFILFANNLEAYSRTLIYTFLCANNFHLYFNSGDYFAESSDLIPFLHTWSLSVEEQFYFFLPPFLILLHKKVNSKKRFIIIISLCIIGLLFSIYQSYANPKMAYFLLPARLFELLIGCCLAISWEKLPNFNVFKNHTLSIIGILLILIPAIVLNNSSVFPGLNALWPCLGTALLLITGKTEASKGIVNQLIQNKLMVGIGLISYSLYLWHWPIFVLIKYLGINLEGMIRIIALAATFLLSYLSWRYIEQPFRTTLKFDFKKTILIIFAPSLIIIGIIYGVLDAKDGFPERHPDLAEFNPKKNYPNKLRSQCFDKFKVGNCEDCFLGIKKDSLDGMLIGDSFANHTAAFLDVLAKDADLYIHDSAAGGYPLMNGLNKDGSANFPEQYAIDRLNYAKKFKTIYIAANWEGLSESKNAQTYHSTLQSLGELVKSGKKIIIFEALRKMTALNLHRAKLVKAKIPVYFSEKDFSITEYKRPNDYIIDVIKQKFPSIMIIDLNQLMCENGKCDIELNNTIVYRNEDHLNTSGAQLLGELYIEKYGNPLKKVK</sequence>
<keyword evidence="5" id="KW-1185">Reference proteome</keyword>
<dbReference type="InterPro" id="IPR043968">
    <property type="entry name" value="SGNH"/>
</dbReference>
<dbReference type="PANTHER" id="PTHR23028">
    <property type="entry name" value="ACETYLTRANSFERASE"/>
    <property type="match status" value="1"/>
</dbReference>